<evidence type="ECO:0000313" key="10">
    <source>
        <dbReference type="Proteomes" id="UP000327157"/>
    </source>
</evidence>
<evidence type="ECO:0000256" key="1">
    <source>
        <dbReference type="ARBA" id="ARBA00004555"/>
    </source>
</evidence>
<dbReference type="AlphaFoldDB" id="A0A5N5H1C0"/>
<evidence type="ECO:0000256" key="6">
    <source>
        <dbReference type="ARBA" id="ARBA00038179"/>
    </source>
</evidence>
<comment type="similarity">
    <text evidence="6">Belongs to the TRAPP small subunits family. TRAPPC4 subfamily.</text>
</comment>
<dbReference type="GO" id="GO:0005794">
    <property type="term" value="C:Golgi apparatus"/>
    <property type="evidence" value="ECO:0007669"/>
    <property type="project" value="UniProtKB-SubCell"/>
</dbReference>
<dbReference type="InterPro" id="IPR011012">
    <property type="entry name" value="Longin-like_dom_sf"/>
</dbReference>
<dbReference type="FunFam" id="3.30.450.70:FF:000003">
    <property type="entry name" value="Trafficking particle complex subunit 4"/>
    <property type="match status" value="1"/>
</dbReference>
<dbReference type="GO" id="GO:0006888">
    <property type="term" value="P:endoplasmic reticulum to Golgi vesicle-mediated transport"/>
    <property type="evidence" value="ECO:0007669"/>
    <property type="project" value="UniProtKB-UniRule"/>
</dbReference>
<reference evidence="9 10" key="3">
    <citation type="submission" date="2019-11" db="EMBL/GenBank/DDBJ databases">
        <title>A de novo genome assembly of a pear dwarfing rootstock.</title>
        <authorList>
            <person name="Wang F."/>
            <person name="Wang J."/>
            <person name="Li S."/>
            <person name="Zhang Y."/>
            <person name="Fang M."/>
            <person name="Ma L."/>
            <person name="Zhao Y."/>
            <person name="Jiang S."/>
        </authorList>
    </citation>
    <scope>NUCLEOTIDE SEQUENCE [LARGE SCALE GENOMIC DNA]</scope>
    <source>
        <strain evidence="9">S2</strain>
        <tissue evidence="9">Leaf</tissue>
    </source>
</reference>
<comment type="subunit">
    <text evidence="7">Part of the multisubunit transport protein particle (TRAPP) complex.</text>
</comment>
<dbReference type="PANTHER" id="PTHR23249:SF15">
    <property type="entry name" value="TRAFFICKING PROTEIN PARTICLE COMPLEX SUBUNIT 4"/>
    <property type="match status" value="1"/>
</dbReference>
<dbReference type="EMBL" id="SMOL01000231">
    <property type="protein sequence ID" value="KAB2621665.1"/>
    <property type="molecule type" value="Genomic_DNA"/>
</dbReference>
<evidence type="ECO:0000256" key="8">
    <source>
        <dbReference type="SAM" id="SignalP"/>
    </source>
</evidence>
<dbReference type="SMART" id="SM01399">
    <property type="entry name" value="Sybindin"/>
    <property type="match status" value="1"/>
</dbReference>
<keyword evidence="2 7" id="KW-0813">Transport</keyword>
<name>A0A5N5H1C0_9ROSA</name>
<keyword evidence="10" id="KW-1185">Reference proteome</keyword>
<keyword evidence="3 7" id="KW-0256">Endoplasmic reticulum</keyword>
<evidence type="ECO:0000256" key="5">
    <source>
        <dbReference type="ARBA" id="ARBA00023034"/>
    </source>
</evidence>
<proteinExistence type="inferred from homology"/>
<reference evidence="9 10" key="1">
    <citation type="submission" date="2019-09" db="EMBL/GenBank/DDBJ databases">
        <authorList>
            <person name="Ou C."/>
        </authorList>
    </citation>
    <scope>NUCLEOTIDE SEQUENCE [LARGE SCALE GENOMIC DNA]</scope>
    <source>
        <strain evidence="9">S2</strain>
        <tissue evidence="9">Leaf</tissue>
    </source>
</reference>
<accession>A0A5N5H1C0</accession>
<evidence type="ECO:0000313" key="9">
    <source>
        <dbReference type="EMBL" id="KAB2621665.1"/>
    </source>
</evidence>
<dbReference type="Gene3D" id="3.30.450.70">
    <property type="match status" value="1"/>
</dbReference>
<dbReference type="Pfam" id="PF04099">
    <property type="entry name" value="Sybindin"/>
    <property type="match status" value="1"/>
</dbReference>
<dbReference type="SUPFAM" id="SSF64356">
    <property type="entry name" value="SNARE-like"/>
    <property type="match status" value="1"/>
</dbReference>
<dbReference type="Proteomes" id="UP000327157">
    <property type="component" value="Chromosome 4"/>
</dbReference>
<gene>
    <name evidence="9" type="ORF">D8674_023847</name>
</gene>
<feature type="chain" id="PRO_5024399444" description="Trafficking protein particle complex subunit" evidence="8">
    <location>
        <begin position="19"/>
        <end position="246"/>
    </location>
</feature>
<evidence type="ECO:0000256" key="7">
    <source>
        <dbReference type="RuleBase" id="RU366065"/>
    </source>
</evidence>
<keyword evidence="5 7" id="KW-0333">Golgi apparatus</keyword>
<evidence type="ECO:0000256" key="2">
    <source>
        <dbReference type="ARBA" id="ARBA00022448"/>
    </source>
</evidence>
<keyword evidence="8" id="KW-0732">Signal</keyword>
<dbReference type="GO" id="GO:0030008">
    <property type="term" value="C:TRAPP complex"/>
    <property type="evidence" value="ECO:0007669"/>
    <property type="project" value="UniProtKB-UniRule"/>
</dbReference>
<comment type="subcellular location">
    <subcellularLocation>
        <location evidence="7">Endoplasmic reticulum</location>
    </subcellularLocation>
    <subcellularLocation>
        <location evidence="7">Golgi apparatus</location>
        <location evidence="7">cis-Golgi network</location>
    </subcellularLocation>
    <subcellularLocation>
        <location evidence="1">Golgi apparatus</location>
    </subcellularLocation>
</comment>
<sequence length="246" mass="27461">MHVLFIRFLVLTISGSTRLPLHSGFDSTEIREVAGAGQGGVVKRRPSEHANHVGLDHVLAAQDLQDRGFPRAVGSDEEASVTGVEGEIEVLDQRLRSRQQVAVNSRVAIYSLYIINKSGGLIYYNDYGSAGRMDTNDTLRVASLWHSRYAISQQLSLVSGCFGIELLQADTFDLNCFQSLTGTKFFVVSEPGTPHMEGLMKHIYELYTDYVLKNPFYEMEMPIRCELCDINLTQAVQKDRVALLAR</sequence>
<evidence type="ECO:0000256" key="3">
    <source>
        <dbReference type="ARBA" id="ARBA00022824"/>
    </source>
</evidence>
<dbReference type="OrthoDB" id="246406at2759"/>
<dbReference type="PANTHER" id="PTHR23249">
    <property type="entry name" value="TRAFFICKING PROTEIN PARTICLE COMPLEX SUBUNIT"/>
    <property type="match status" value="1"/>
</dbReference>
<dbReference type="GO" id="GO:0005783">
    <property type="term" value="C:endoplasmic reticulum"/>
    <property type="evidence" value="ECO:0007669"/>
    <property type="project" value="UniProtKB-SubCell"/>
</dbReference>
<protein>
    <recommendedName>
        <fullName evidence="7">Trafficking protein particle complex subunit</fullName>
    </recommendedName>
</protein>
<organism evidence="9 10">
    <name type="scientific">Pyrus ussuriensis x Pyrus communis</name>
    <dbReference type="NCBI Taxonomy" id="2448454"/>
    <lineage>
        <taxon>Eukaryota</taxon>
        <taxon>Viridiplantae</taxon>
        <taxon>Streptophyta</taxon>
        <taxon>Embryophyta</taxon>
        <taxon>Tracheophyta</taxon>
        <taxon>Spermatophyta</taxon>
        <taxon>Magnoliopsida</taxon>
        <taxon>eudicotyledons</taxon>
        <taxon>Gunneridae</taxon>
        <taxon>Pentapetalae</taxon>
        <taxon>rosids</taxon>
        <taxon>fabids</taxon>
        <taxon>Rosales</taxon>
        <taxon>Rosaceae</taxon>
        <taxon>Amygdaloideae</taxon>
        <taxon>Maleae</taxon>
        <taxon>Pyrus</taxon>
    </lineage>
</organism>
<reference evidence="10" key="2">
    <citation type="submission" date="2019-10" db="EMBL/GenBank/DDBJ databases">
        <title>A de novo genome assembly of a pear dwarfing rootstock.</title>
        <authorList>
            <person name="Wang F."/>
            <person name="Wang J."/>
            <person name="Li S."/>
            <person name="Zhang Y."/>
            <person name="Fang M."/>
            <person name="Ma L."/>
            <person name="Zhao Y."/>
            <person name="Jiang S."/>
        </authorList>
    </citation>
    <scope>NUCLEOTIDE SEQUENCE [LARGE SCALE GENOMIC DNA]</scope>
</reference>
<dbReference type="CDD" id="cd14856">
    <property type="entry name" value="TRAPPC4_synbindin"/>
    <property type="match status" value="1"/>
</dbReference>
<dbReference type="InterPro" id="IPR007233">
    <property type="entry name" value="TRAPPC"/>
</dbReference>
<feature type="signal peptide" evidence="8">
    <location>
        <begin position="1"/>
        <end position="18"/>
    </location>
</feature>
<evidence type="ECO:0000256" key="4">
    <source>
        <dbReference type="ARBA" id="ARBA00022892"/>
    </source>
</evidence>
<keyword evidence="4 7" id="KW-0931">ER-Golgi transport</keyword>
<comment type="caution">
    <text evidence="9">The sequence shown here is derived from an EMBL/GenBank/DDBJ whole genome shotgun (WGS) entry which is preliminary data.</text>
</comment>